<dbReference type="PANTHER" id="PTHR36193:SF23">
    <property type="entry name" value="PHISTB DOMAIN-CONTAINING RESA-LIKE PROTEIN 1"/>
    <property type="match status" value="1"/>
</dbReference>
<evidence type="ECO:0000256" key="3">
    <source>
        <dbReference type="ARBA" id="ARBA00022729"/>
    </source>
</evidence>
<evidence type="ECO:0000313" key="9">
    <source>
        <dbReference type="Proteomes" id="UP000743107"/>
    </source>
</evidence>
<keyword evidence="6" id="KW-1133">Transmembrane helix</keyword>
<dbReference type="InterPro" id="IPR019931">
    <property type="entry name" value="LPXTG_anchor"/>
</dbReference>
<dbReference type="Pfam" id="PF00746">
    <property type="entry name" value="Gram_pos_anchor"/>
    <property type="match status" value="1"/>
</dbReference>
<dbReference type="NCBIfam" id="TIGR03715">
    <property type="entry name" value="KxYKxGKxW"/>
    <property type="match status" value="1"/>
</dbReference>
<evidence type="ECO:0000256" key="5">
    <source>
        <dbReference type="SAM" id="MobiDB-lite"/>
    </source>
</evidence>
<evidence type="ECO:0000259" key="7">
    <source>
        <dbReference type="PROSITE" id="PS50847"/>
    </source>
</evidence>
<dbReference type="PROSITE" id="PS50847">
    <property type="entry name" value="GRAM_POS_ANCHORING"/>
    <property type="match status" value="1"/>
</dbReference>
<name>A0AA40X9L9_PEDPE</name>
<evidence type="ECO:0000256" key="4">
    <source>
        <dbReference type="ARBA" id="ARBA00023088"/>
    </source>
</evidence>
<dbReference type="Pfam" id="PF11966">
    <property type="entry name" value="SSURE"/>
    <property type="match status" value="3"/>
</dbReference>
<proteinExistence type="predicted"/>
<dbReference type="NCBIfam" id="TIGR01167">
    <property type="entry name" value="LPXTG_anchor"/>
    <property type="match status" value="1"/>
</dbReference>
<feature type="region of interest" description="Disordered" evidence="5">
    <location>
        <begin position="674"/>
        <end position="712"/>
    </location>
</feature>
<keyword evidence="1" id="KW-0134">Cell wall</keyword>
<dbReference type="AlphaFoldDB" id="A0AA40X9L9"/>
<feature type="domain" description="Gram-positive cocci surface proteins LPxTG" evidence="7">
    <location>
        <begin position="753"/>
        <end position="790"/>
    </location>
</feature>
<feature type="transmembrane region" description="Helical" evidence="6">
    <location>
        <begin position="763"/>
        <end position="782"/>
    </location>
</feature>
<dbReference type="InterPro" id="IPR021021">
    <property type="entry name" value="Fibronectin-binding_SSURE"/>
</dbReference>
<dbReference type="InterPro" id="IPR022263">
    <property type="entry name" value="KxYKxGKxW"/>
</dbReference>
<keyword evidence="3" id="KW-0732">Signal</keyword>
<dbReference type="PANTHER" id="PTHR36193">
    <property type="entry name" value="PHISTB DOMAIN-CONTAINING RESA-LIKE PROTEIN 1"/>
    <property type="match status" value="1"/>
</dbReference>
<feature type="region of interest" description="Disordered" evidence="5">
    <location>
        <begin position="56"/>
        <end position="179"/>
    </location>
</feature>
<keyword evidence="6" id="KW-0472">Membrane</keyword>
<dbReference type="Pfam" id="PF19258">
    <property type="entry name" value="KxYKxGKxW_sig"/>
    <property type="match status" value="1"/>
</dbReference>
<feature type="transmembrane region" description="Helical" evidence="6">
    <location>
        <begin position="23"/>
        <end position="41"/>
    </location>
</feature>
<gene>
    <name evidence="8" type="ORF">ITQ97_04995</name>
</gene>
<organism evidence="8 9">
    <name type="scientific">Pediococcus pentosaceus</name>
    <dbReference type="NCBI Taxonomy" id="1255"/>
    <lineage>
        <taxon>Bacteria</taxon>
        <taxon>Bacillati</taxon>
        <taxon>Bacillota</taxon>
        <taxon>Bacilli</taxon>
        <taxon>Lactobacillales</taxon>
        <taxon>Lactobacillaceae</taxon>
        <taxon>Pediococcus</taxon>
    </lineage>
</organism>
<comment type="caution">
    <text evidence="8">The sequence shown here is derived from an EMBL/GenBank/DDBJ whole genome shotgun (WGS) entry which is preliminary data.</text>
</comment>
<feature type="compositionally biased region" description="Polar residues" evidence="5">
    <location>
        <begin position="65"/>
        <end position="179"/>
    </location>
</feature>
<dbReference type="Proteomes" id="UP000743107">
    <property type="component" value="Unassembled WGS sequence"/>
</dbReference>
<keyword evidence="4" id="KW-0572">Peptidoglycan-anchor</keyword>
<keyword evidence="6" id="KW-0812">Transmembrane</keyword>
<keyword evidence="2" id="KW-0964">Secreted</keyword>
<sequence>MKKVQDNMGNYEHYKMYKSGKNWVYSAITVGMIATGVSFITTNVHADTIKDNIQQSEQISSSKQTGQQSTVSLQTKDNASSKENNLASSTNQSINASNKEVTTASKATNETASELGNRSNIKNNSVNAQKDSANTTNISNNNKAGRITSSLKNEANLKSDSLNGERNSTSKQDTPNNNVTAKVSSFGIDQTKQRNNALVASKKITNDKQNMLSNSNSGATAKVAINNNDSKKLTNNIKNRSDVPARYLANAKVKGPFTAGVNQIIPFEAFGGDGMLTRLLLNGSEKAAWSDNGAGKNAAISPITGLKAGEYFYEVDLGGNAKGKEGQALLDQLRSNGTKTYDATVKIYGVGADGKADTTKVVATKTGLKLSVAGLTSNVKNTTKVPAQYLANAKAKGPFTAGVNQVIPFEAFGGDGMLTRLLLNGSEKAAWSDNGTGKNAAISPITGLKAGEYFYEVDLGGNAKGKEGQALLDQLRSNGTKTYDATVKIYGVGADGKADTTKVVATKTGLKLSVAGLTSNVKNTTKVPAQYLANAKAKGPFTAGVNQVIPFEAFGGDGMLTRLLLNGSEKAAWSDNGTGKNAAILPNTGLKAGEYFYEVDLGGNAKGKEGQALLDQLRSNGTKTYDATVKIYEVGADGKADTTKVVATKKGLRITINVGKNNITTSESKNNITDVQKFTSKNNKEKQSNKNSTISGMKETQSGKTNNSLMTTNTNVKKTDNRRMPDQNNSHILNREVSKNHSDKMDIQKESMLPQTGEKSNSILNIIGIALLGLVALVGSVFKLGKKKSD</sequence>
<evidence type="ECO:0000313" key="8">
    <source>
        <dbReference type="EMBL" id="MBF7127167.1"/>
    </source>
</evidence>
<dbReference type="EMBL" id="JADOFV010000002">
    <property type="protein sequence ID" value="MBF7127167.1"/>
    <property type="molecule type" value="Genomic_DNA"/>
</dbReference>
<feature type="compositionally biased region" description="Polar residues" evidence="5">
    <location>
        <begin position="693"/>
        <end position="712"/>
    </location>
</feature>
<reference evidence="8" key="1">
    <citation type="submission" date="2020-11" db="EMBL/GenBank/DDBJ databases">
        <title>Antibiotic susceptibility profiles of Pediococcus pentosaceus from various origins and their implications for the safety assessment of strains with food-technology applications.</title>
        <authorList>
            <person name="Shani N."/>
            <person name="Oberhaensli S."/>
            <person name="Arias E."/>
        </authorList>
    </citation>
    <scope>NUCLEOTIDE SEQUENCE</scope>
    <source>
        <strain evidence="8">FAM 19164</strain>
    </source>
</reference>
<evidence type="ECO:0000256" key="1">
    <source>
        <dbReference type="ARBA" id="ARBA00022512"/>
    </source>
</evidence>
<evidence type="ECO:0000256" key="2">
    <source>
        <dbReference type="ARBA" id="ARBA00022525"/>
    </source>
</evidence>
<accession>A0AA40X9L9</accession>
<protein>
    <submittedName>
        <fullName evidence="8">Fibronectin-binding SSURE repeat-containing protein</fullName>
    </submittedName>
</protein>
<evidence type="ECO:0000256" key="6">
    <source>
        <dbReference type="SAM" id="Phobius"/>
    </source>
</evidence>